<feature type="non-terminal residue" evidence="1">
    <location>
        <position position="1"/>
    </location>
</feature>
<organism evidence="1 2">
    <name type="scientific">Fulvivirga marina</name>
    <dbReference type="NCBI Taxonomy" id="2494733"/>
    <lineage>
        <taxon>Bacteria</taxon>
        <taxon>Pseudomonadati</taxon>
        <taxon>Bacteroidota</taxon>
        <taxon>Cytophagia</taxon>
        <taxon>Cytophagales</taxon>
        <taxon>Fulvivirgaceae</taxon>
        <taxon>Fulvivirga</taxon>
    </lineage>
</organism>
<dbReference type="RefSeq" id="WP_202859576.1">
    <property type="nucleotide sequence ID" value="NZ_JAEUGD010000069.1"/>
</dbReference>
<sequence>KQLDSHGLQYLGEAKKLEDWEIENEEDWKKRTDRPDGIFTYELQRPYGQGSNPTSGFKEYKEPSPAHAFGLVIYSRPLKDKEKYNYSLVPVFEDASEPYSQWKAAIEKTAIHDELLATLKAAKNKPIESVIETLGAFILNNAHEDGNLEFVFGRYGIQELGMAAYEALIGKISFLDELIMQLKIELELA</sequence>
<dbReference type="EMBL" id="JAEUGD010000069">
    <property type="protein sequence ID" value="MBL6450029.1"/>
    <property type="molecule type" value="Genomic_DNA"/>
</dbReference>
<reference evidence="1" key="1">
    <citation type="submission" date="2021-01" db="EMBL/GenBank/DDBJ databases">
        <title>Fulvivirga kasyanovii gen. nov., sp nov., a novel member of the phylum Bacteroidetes isolated from seawater in a mussel farm.</title>
        <authorList>
            <person name="Zhao L.-H."/>
            <person name="Wang Z.-J."/>
        </authorList>
    </citation>
    <scope>NUCLEOTIDE SEQUENCE</scope>
    <source>
        <strain evidence="1">29W222</strain>
    </source>
</reference>
<proteinExistence type="predicted"/>
<dbReference type="Proteomes" id="UP000614216">
    <property type="component" value="Unassembled WGS sequence"/>
</dbReference>
<accession>A0A937G1P9</accession>
<evidence type="ECO:0000313" key="1">
    <source>
        <dbReference type="EMBL" id="MBL6450029.1"/>
    </source>
</evidence>
<gene>
    <name evidence="1" type="ORF">JMN32_27190</name>
</gene>
<name>A0A937G1P9_9BACT</name>
<evidence type="ECO:0000313" key="2">
    <source>
        <dbReference type="Proteomes" id="UP000614216"/>
    </source>
</evidence>
<protein>
    <submittedName>
        <fullName evidence="1">Uncharacterized protein</fullName>
    </submittedName>
</protein>
<comment type="caution">
    <text evidence="1">The sequence shown here is derived from an EMBL/GenBank/DDBJ whole genome shotgun (WGS) entry which is preliminary data.</text>
</comment>
<dbReference type="AlphaFoldDB" id="A0A937G1P9"/>
<keyword evidence="2" id="KW-1185">Reference proteome</keyword>